<name>A0AC61N134_9FIRM</name>
<keyword evidence="1" id="KW-0131">Cell cycle</keyword>
<evidence type="ECO:0000313" key="1">
    <source>
        <dbReference type="EMBL" id="QUC66779.1"/>
    </source>
</evidence>
<reference evidence="1" key="1">
    <citation type="submission" date="2021-01" db="EMBL/GenBank/DDBJ databases">
        <title>Complete genome sequence of Clostridiales bacterium R-7.</title>
        <authorList>
            <person name="Mahoney-Kurpe S.C."/>
            <person name="Palevich N."/>
            <person name="Koike S."/>
            <person name="Moon C.D."/>
            <person name="Attwood G.T."/>
        </authorList>
    </citation>
    <scope>NUCLEOTIDE SEQUENCE</scope>
    <source>
        <strain evidence="1">R-7</strain>
    </source>
</reference>
<accession>A0AC61N134</accession>
<keyword evidence="1" id="KW-0132">Cell division</keyword>
<protein>
    <submittedName>
        <fullName evidence="1">Cell division protein ZapA</fullName>
    </submittedName>
</protein>
<dbReference type="Proteomes" id="UP000682782">
    <property type="component" value="Chromosome"/>
</dbReference>
<sequence length="90" mass="9891">MEKQKITVTVAGKNYTLVSGDAPEFVKRVASFVDRKLNETAAVTNLPSGQAAVLTCFNLAEELLKAQDENTMLRRQNEQLARSAKAIHNS</sequence>
<evidence type="ECO:0000313" key="2">
    <source>
        <dbReference type="Proteomes" id="UP000682782"/>
    </source>
</evidence>
<keyword evidence="2" id="KW-1185">Reference proteome</keyword>
<dbReference type="EMBL" id="CP068393">
    <property type="protein sequence ID" value="QUC66779.1"/>
    <property type="molecule type" value="Genomic_DNA"/>
</dbReference>
<proteinExistence type="predicted"/>
<gene>
    <name evidence="1" type="ORF">JYE49_13135</name>
</gene>
<organism evidence="1 2">
    <name type="scientific">Aristaeella hokkaidonensis</name>
    <dbReference type="NCBI Taxonomy" id="3046382"/>
    <lineage>
        <taxon>Bacteria</taxon>
        <taxon>Bacillati</taxon>
        <taxon>Bacillota</taxon>
        <taxon>Clostridia</taxon>
        <taxon>Eubacteriales</taxon>
        <taxon>Aristaeellaceae</taxon>
        <taxon>Aristaeella</taxon>
    </lineage>
</organism>